<evidence type="ECO:0000256" key="3">
    <source>
        <dbReference type="SAM" id="MobiDB-lite"/>
    </source>
</evidence>
<reference evidence="5 6" key="1">
    <citation type="submission" date="2019-10" db="EMBL/GenBank/DDBJ databases">
        <title>Assembly and Annotation for the nematode Trichostrongylus colubriformis.</title>
        <authorList>
            <person name="Martin J."/>
        </authorList>
    </citation>
    <scope>NUCLEOTIDE SEQUENCE [LARGE SCALE GENOMIC DNA]</scope>
    <source>
        <strain evidence="5">G859</strain>
        <tissue evidence="5">Whole worm</tissue>
    </source>
</reference>
<feature type="compositionally biased region" description="Polar residues" evidence="3">
    <location>
        <begin position="94"/>
        <end position="109"/>
    </location>
</feature>
<proteinExistence type="predicted"/>
<dbReference type="InterPro" id="IPR039687">
    <property type="entry name" value="NPHP1"/>
</dbReference>
<organism evidence="5 6">
    <name type="scientific">Trichostrongylus colubriformis</name>
    <name type="common">Black scour worm</name>
    <dbReference type="NCBI Taxonomy" id="6319"/>
    <lineage>
        <taxon>Eukaryota</taxon>
        <taxon>Metazoa</taxon>
        <taxon>Ecdysozoa</taxon>
        <taxon>Nematoda</taxon>
        <taxon>Chromadorea</taxon>
        <taxon>Rhabditida</taxon>
        <taxon>Rhabditina</taxon>
        <taxon>Rhabditomorpha</taxon>
        <taxon>Strongyloidea</taxon>
        <taxon>Trichostrongylidae</taxon>
        <taxon>Trichostrongylus</taxon>
    </lineage>
</organism>
<dbReference type="InterPro" id="IPR001452">
    <property type="entry name" value="SH3_domain"/>
</dbReference>
<feature type="compositionally biased region" description="Polar residues" evidence="3">
    <location>
        <begin position="134"/>
        <end position="156"/>
    </location>
</feature>
<feature type="domain" description="SH3" evidence="4">
    <location>
        <begin position="157"/>
        <end position="217"/>
    </location>
</feature>
<dbReference type="Gene3D" id="2.30.30.40">
    <property type="entry name" value="SH3 Domains"/>
    <property type="match status" value="1"/>
</dbReference>
<evidence type="ECO:0000313" key="6">
    <source>
        <dbReference type="Proteomes" id="UP001331761"/>
    </source>
</evidence>
<dbReference type="PANTHER" id="PTHR15176">
    <property type="entry name" value="NEPHROCYSTIN"/>
    <property type="match status" value="1"/>
</dbReference>
<protein>
    <recommendedName>
        <fullName evidence="4">SH3 domain-containing protein</fullName>
    </recommendedName>
</protein>
<dbReference type="GO" id="GO:0005737">
    <property type="term" value="C:cytoplasm"/>
    <property type="evidence" value="ECO:0007669"/>
    <property type="project" value="TreeGrafter"/>
</dbReference>
<gene>
    <name evidence="5" type="ORF">GCK32_011845</name>
</gene>
<evidence type="ECO:0000313" key="5">
    <source>
        <dbReference type="EMBL" id="KAK5979119.1"/>
    </source>
</evidence>
<dbReference type="Proteomes" id="UP001331761">
    <property type="component" value="Unassembled WGS sequence"/>
</dbReference>
<name>A0AAN8FLS8_TRICO</name>
<keyword evidence="6" id="KW-1185">Reference proteome</keyword>
<evidence type="ECO:0000256" key="1">
    <source>
        <dbReference type="ARBA" id="ARBA00022443"/>
    </source>
</evidence>
<keyword evidence="1 2" id="KW-0728">SH3 domain</keyword>
<evidence type="ECO:0000259" key="4">
    <source>
        <dbReference type="PROSITE" id="PS50002"/>
    </source>
</evidence>
<dbReference type="PROSITE" id="PS50002">
    <property type="entry name" value="SH3"/>
    <property type="match status" value="1"/>
</dbReference>
<dbReference type="GO" id="GO:0090251">
    <property type="term" value="P:protein localization involved in establishment of planar polarity"/>
    <property type="evidence" value="ECO:0007669"/>
    <property type="project" value="TreeGrafter"/>
</dbReference>
<sequence length="234" mass="25456">MSLFNRIISIGDVLARLPQLDAQVDKLEAEDLLTRDNKQLRRSFTKRCHDLYKQERLLRIAPERDRISSDATSLSRSGEDGSSGRSTGKPAPQEQASVAQETSQLSAQETPVMLPPQPPPRIERAAPVPRAESVATTTRSTAGVPSEGKTTTSGAENEQTMFVAMADLAASEASDLSIVEGELLRIIQTRPDGWWTARNAKGDVGLVPKTYLRQATTTDGTRIASEGTREVMPV</sequence>
<dbReference type="GO" id="GO:0005929">
    <property type="term" value="C:cilium"/>
    <property type="evidence" value="ECO:0007669"/>
    <property type="project" value="TreeGrafter"/>
</dbReference>
<comment type="caution">
    <text evidence="5">The sequence shown here is derived from an EMBL/GenBank/DDBJ whole genome shotgun (WGS) entry which is preliminary data.</text>
</comment>
<dbReference type="EMBL" id="WIXE01008659">
    <property type="protein sequence ID" value="KAK5979119.1"/>
    <property type="molecule type" value="Genomic_DNA"/>
</dbReference>
<dbReference type="AlphaFoldDB" id="A0AAN8FLS8"/>
<dbReference type="InterPro" id="IPR036028">
    <property type="entry name" value="SH3-like_dom_sf"/>
</dbReference>
<dbReference type="PANTHER" id="PTHR15176:SF1">
    <property type="entry name" value="NEPHROCYSTIN-1"/>
    <property type="match status" value="1"/>
</dbReference>
<accession>A0AAN8FLS8</accession>
<dbReference type="Pfam" id="PF00018">
    <property type="entry name" value="SH3_1"/>
    <property type="match status" value="1"/>
</dbReference>
<feature type="region of interest" description="Disordered" evidence="3">
    <location>
        <begin position="63"/>
        <end position="156"/>
    </location>
</feature>
<dbReference type="SUPFAM" id="SSF50044">
    <property type="entry name" value="SH3-domain"/>
    <property type="match status" value="1"/>
</dbReference>
<evidence type="ECO:0000256" key="2">
    <source>
        <dbReference type="PROSITE-ProRule" id="PRU00192"/>
    </source>
</evidence>
<dbReference type="SMART" id="SM00326">
    <property type="entry name" value="SH3"/>
    <property type="match status" value="1"/>
</dbReference>